<sequence>MFKDTVERPQSHDKELDTLNGYAMCLPNLTRLQTNRIAEHQPILCVEIKPKWRFIPFLSSVTCEMKHKVQMLDLLDIEGLYPLYNHIERKMFQIDGPYDEGFYQKLFDLSTEDDRTVAFTLMKDASCDQKIVVLSSRSRLAFSVSVLDLDLKPYENIPHQYKLDTKIVSYYSKTEHAKDDTIMWTQFKESEDCTLVLHKV</sequence>
<evidence type="ECO:0000313" key="8">
    <source>
        <dbReference type="Proteomes" id="UP000006813"/>
    </source>
</evidence>
<evidence type="ECO:0000256" key="1">
    <source>
        <dbReference type="ARBA" id="ARBA00012023"/>
    </source>
</evidence>
<gene>
    <name evidence="7" type="ORF">GW7_04185</name>
</gene>
<reference evidence="7 8" key="1">
    <citation type="journal article" date="2011" name="Nature">
        <title>Genome sequencing reveals insights into physiology and longevity of the naked mole rat.</title>
        <authorList>
            <person name="Kim E.B."/>
            <person name="Fang X."/>
            <person name="Fushan A.A."/>
            <person name="Huang Z."/>
            <person name="Lobanov A.V."/>
            <person name="Han L."/>
            <person name="Marino S.M."/>
            <person name="Sun X."/>
            <person name="Turanov A.A."/>
            <person name="Yang P."/>
            <person name="Yim S.H."/>
            <person name="Zhao X."/>
            <person name="Kasaikina M.V."/>
            <person name="Stoletzki N."/>
            <person name="Peng C."/>
            <person name="Polak P."/>
            <person name="Xiong Z."/>
            <person name="Kiezun A."/>
            <person name="Zhu Y."/>
            <person name="Chen Y."/>
            <person name="Kryukov G.V."/>
            <person name="Zhang Q."/>
            <person name="Peshkin L."/>
            <person name="Yang L."/>
            <person name="Bronson R.T."/>
            <person name="Buffenstein R."/>
            <person name="Wang B."/>
            <person name="Han C."/>
            <person name="Li Q."/>
            <person name="Chen L."/>
            <person name="Zhao W."/>
            <person name="Sunyaev S.R."/>
            <person name="Park T.J."/>
            <person name="Zhang G."/>
            <person name="Wang J."/>
            <person name="Gladyshev V.N."/>
        </authorList>
    </citation>
    <scope>NUCLEOTIDE SEQUENCE [LARGE SCALE GENOMIC DNA]</scope>
</reference>
<dbReference type="GO" id="GO:0005524">
    <property type="term" value="F:ATP binding"/>
    <property type="evidence" value="ECO:0007669"/>
    <property type="project" value="UniProtKB-KW"/>
</dbReference>
<evidence type="ECO:0000313" key="7">
    <source>
        <dbReference type="EMBL" id="EHB05228.1"/>
    </source>
</evidence>
<keyword evidence="2 6" id="KW-0808">Transferase</keyword>
<comment type="domain">
    <text evidence="6">The EXKPK motif is conserved in inositol-pentakisphosphate 2-kinases of both family 1 and 2.</text>
</comment>
<dbReference type="Pfam" id="PF06090">
    <property type="entry name" value="Ins_P5_2-kin"/>
    <property type="match status" value="2"/>
</dbReference>
<comment type="catalytic activity">
    <reaction evidence="6">
        <text>1D-myo-inositol 1,3,4,5,6-pentakisphosphate + ATP = 1D-myo-inositol hexakisphosphate + ADP + H(+)</text>
        <dbReference type="Rhea" id="RHEA:20313"/>
        <dbReference type="ChEBI" id="CHEBI:15378"/>
        <dbReference type="ChEBI" id="CHEBI:30616"/>
        <dbReference type="ChEBI" id="CHEBI:57733"/>
        <dbReference type="ChEBI" id="CHEBI:58130"/>
        <dbReference type="ChEBI" id="CHEBI:456216"/>
        <dbReference type="EC" id="2.7.1.158"/>
    </reaction>
</comment>
<dbReference type="InterPro" id="IPR009286">
    <property type="entry name" value="Ins_P5_2-kin"/>
</dbReference>
<dbReference type="PANTHER" id="PTHR14456">
    <property type="entry name" value="INOSITOL POLYPHOSPHATE KINASE 1"/>
    <property type="match status" value="1"/>
</dbReference>
<dbReference type="PANTHER" id="PTHR14456:SF2">
    <property type="entry name" value="INOSITOL-PENTAKISPHOSPHATE 2-KINASE"/>
    <property type="match status" value="1"/>
</dbReference>
<dbReference type="Proteomes" id="UP000006813">
    <property type="component" value="Unassembled WGS sequence"/>
</dbReference>
<accession>G5B7G7</accession>
<dbReference type="EMBL" id="JH168785">
    <property type="protein sequence ID" value="EHB05228.1"/>
    <property type="molecule type" value="Genomic_DNA"/>
</dbReference>
<dbReference type="GO" id="GO:0005634">
    <property type="term" value="C:nucleus"/>
    <property type="evidence" value="ECO:0007669"/>
    <property type="project" value="TreeGrafter"/>
</dbReference>
<dbReference type="EC" id="2.7.1.158" evidence="1 6"/>
<evidence type="ECO:0000256" key="4">
    <source>
        <dbReference type="ARBA" id="ARBA00022777"/>
    </source>
</evidence>
<evidence type="ECO:0000256" key="2">
    <source>
        <dbReference type="ARBA" id="ARBA00022679"/>
    </source>
</evidence>
<keyword evidence="5 6" id="KW-0067">ATP-binding</keyword>
<evidence type="ECO:0000256" key="3">
    <source>
        <dbReference type="ARBA" id="ARBA00022741"/>
    </source>
</evidence>
<dbReference type="AlphaFoldDB" id="G5B7G7"/>
<evidence type="ECO:0000256" key="6">
    <source>
        <dbReference type="RuleBase" id="RU364126"/>
    </source>
</evidence>
<name>G5B7G7_HETGA</name>
<protein>
    <recommendedName>
        <fullName evidence="1 6">Inositol-pentakisphosphate 2-kinase</fullName>
        <ecNumber evidence="1 6">2.7.1.158</ecNumber>
    </recommendedName>
</protein>
<dbReference type="GO" id="GO:0035299">
    <property type="term" value="F:inositol-1,3,4,5,6-pentakisphosphate 2-kinase activity"/>
    <property type="evidence" value="ECO:0007669"/>
    <property type="project" value="UniProtKB-EC"/>
</dbReference>
<dbReference type="GO" id="GO:0032958">
    <property type="term" value="P:inositol phosphate biosynthetic process"/>
    <property type="evidence" value="ECO:0007669"/>
    <property type="project" value="TreeGrafter"/>
</dbReference>
<dbReference type="InParanoid" id="G5B7G7"/>
<comment type="function">
    <text evidence="6">Phosphorylates Ins(1,3,4,5,6)P5 at position 2 to form Ins(1,2,3,4,5,6)P6 (InsP6 or phytate).</text>
</comment>
<organism evidence="7 8">
    <name type="scientific">Heterocephalus glaber</name>
    <name type="common">Naked mole rat</name>
    <dbReference type="NCBI Taxonomy" id="10181"/>
    <lineage>
        <taxon>Eukaryota</taxon>
        <taxon>Metazoa</taxon>
        <taxon>Chordata</taxon>
        <taxon>Craniata</taxon>
        <taxon>Vertebrata</taxon>
        <taxon>Euteleostomi</taxon>
        <taxon>Mammalia</taxon>
        <taxon>Eutheria</taxon>
        <taxon>Euarchontoglires</taxon>
        <taxon>Glires</taxon>
        <taxon>Rodentia</taxon>
        <taxon>Hystricomorpha</taxon>
        <taxon>Bathyergidae</taxon>
        <taxon>Heterocephalus</taxon>
    </lineage>
</organism>
<proteinExistence type="predicted"/>
<keyword evidence="4 6" id="KW-0418">Kinase</keyword>
<keyword evidence="3 6" id="KW-0547">Nucleotide-binding</keyword>
<evidence type="ECO:0000256" key="5">
    <source>
        <dbReference type="ARBA" id="ARBA00022840"/>
    </source>
</evidence>